<dbReference type="InterPro" id="IPR001387">
    <property type="entry name" value="Cro/C1-type_HTH"/>
</dbReference>
<comment type="caution">
    <text evidence="2">The sequence shown here is derived from an EMBL/GenBank/DDBJ whole genome shotgun (WGS) entry which is preliminary data.</text>
</comment>
<reference evidence="2" key="1">
    <citation type="submission" date="2022-01" db="EMBL/GenBank/DDBJ databases">
        <title>Genome-Based Taxonomic Classification of the Phylum Actinobacteria.</title>
        <authorList>
            <person name="Gao Y."/>
        </authorList>
    </citation>
    <scope>NUCLEOTIDE SEQUENCE</scope>
    <source>
        <strain evidence="2">KLBMP 8922</strain>
    </source>
</reference>
<dbReference type="Pfam" id="PF13560">
    <property type="entry name" value="HTH_31"/>
    <property type="match status" value="1"/>
</dbReference>
<gene>
    <name evidence="2" type="ORF">LZ495_43165</name>
</gene>
<sequence>MPAKQQTQHGLPAAEQRAMLEHLAAEIRHRREALGMTREQLAALTTSSPHTVASYESGHRPLNAVFVFQADDALGADRALLRLWDRASGKEPVGDPNWYFRMEAEAAAIRAFEPNVVHSLLQTPTYARSLFALSPLRQSEEQLADRVARRMERAALLDPDHGCVFTFVMDEAALQRMPVGADSARRQLEHVLDVGIRPNVSVLVVPFSAGLHLGLNGAFSVFSFDEGADAGYAPSFEGSRLILNPARVRFLREVFEGVLSAALPRPQSEELIKSTLERL</sequence>
<dbReference type="Pfam" id="PF19054">
    <property type="entry name" value="DUF5753"/>
    <property type="match status" value="1"/>
</dbReference>
<dbReference type="GO" id="GO:0003677">
    <property type="term" value="F:DNA binding"/>
    <property type="evidence" value="ECO:0007669"/>
    <property type="project" value="InterPro"/>
</dbReference>
<organism evidence="2 3">
    <name type="scientific">Yinghuangia soli</name>
    <dbReference type="NCBI Taxonomy" id="2908204"/>
    <lineage>
        <taxon>Bacteria</taxon>
        <taxon>Bacillati</taxon>
        <taxon>Actinomycetota</taxon>
        <taxon>Actinomycetes</taxon>
        <taxon>Kitasatosporales</taxon>
        <taxon>Streptomycetaceae</taxon>
        <taxon>Yinghuangia</taxon>
    </lineage>
</organism>
<name>A0AA41QB05_9ACTN</name>
<dbReference type="InterPro" id="IPR010982">
    <property type="entry name" value="Lambda_DNA-bd_dom_sf"/>
</dbReference>
<dbReference type="AlphaFoldDB" id="A0AA41QB05"/>
<evidence type="ECO:0000313" key="2">
    <source>
        <dbReference type="EMBL" id="MCF2533991.1"/>
    </source>
</evidence>
<accession>A0AA41QB05</accession>
<keyword evidence="3" id="KW-1185">Reference proteome</keyword>
<dbReference type="InterPro" id="IPR043917">
    <property type="entry name" value="DUF5753"/>
</dbReference>
<proteinExistence type="predicted"/>
<evidence type="ECO:0000313" key="3">
    <source>
        <dbReference type="Proteomes" id="UP001165378"/>
    </source>
</evidence>
<dbReference type="CDD" id="cd00093">
    <property type="entry name" value="HTH_XRE"/>
    <property type="match status" value="1"/>
</dbReference>
<protein>
    <submittedName>
        <fullName evidence="2">Helix-turn-helix transcriptional regulator</fullName>
    </submittedName>
</protein>
<dbReference type="PROSITE" id="PS50943">
    <property type="entry name" value="HTH_CROC1"/>
    <property type="match status" value="1"/>
</dbReference>
<dbReference type="SMART" id="SM00530">
    <property type="entry name" value="HTH_XRE"/>
    <property type="match status" value="1"/>
</dbReference>
<dbReference type="Gene3D" id="1.10.260.40">
    <property type="entry name" value="lambda repressor-like DNA-binding domains"/>
    <property type="match status" value="1"/>
</dbReference>
<dbReference type="RefSeq" id="WP_235058784.1">
    <property type="nucleotide sequence ID" value="NZ_JAKFHA010000071.1"/>
</dbReference>
<dbReference type="Proteomes" id="UP001165378">
    <property type="component" value="Unassembled WGS sequence"/>
</dbReference>
<evidence type="ECO:0000259" key="1">
    <source>
        <dbReference type="PROSITE" id="PS50943"/>
    </source>
</evidence>
<dbReference type="SUPFAM" id="SSF47413">
    <property type="entry name" value="lambda repressor-like DNA-binding domains"/>
    <property type="match status" value="1"/>
</dbReference>
<dbReference type="EMBL" id="JAKFHA010000071">
    <property type="protein sequence ID" value="MCF2533991.1"/>
    <property type="molecule type" value="Genomic_DNA"/>
</dbReference>
<feature type="domain" description="HTH cro/C1-type" evidence="1">
    <location>
        <begin position="27"/>
        <end position="81"/>
    </location>
</feature>